<organism evidence="6 7">
    <name type="scientific">Streptococcus ferus</name>
    <dbReference type="NCBI Taxonomy" id="1345"/>
    <lineage>
        <taxon>Bacteria</taxon>
        <taxon>Bacillati</taxon>
        <taxon>Bacillota</taxon>
        <taxon>Bacilli</taxon>
        <taxon>Lactobacillales</taxon>
        <taxon>Streptococcaceae</taxon>
        <taxon>Streptococcus</taxon>
    </lineage>
</organism>
<accession>A0A2X3W1M5</accession>
<dbReference type="PROSITE" id="PS51094">
    <property type="entry name" value="PTS_EIIA_TYPE_2"/>
    <property type="match status" value="1"/>
</dbReference>
<dbReference type="InterPro" id="IPR013011">
    <property type="entry name" value="PTS_EIIB_2"/>
</dbReference>
<dbReference type="PROSITE" id="PS51099">
    <property type="entry name" value="PTS_EIIB_TYPE_2"/>
    <property type="match status" value="1"/>
</dbReference>
<dbReference type="Gene3D" id="1.10.10.10">
    <property type="entry name" value="Winged helix-like DNA-binding domain superfamily/Winged helix DNA-binding domain"/>
    <property type="match status" value="1"/>
</dbReference>
<dbReference type="EMBL" id="LS483343">
    <property type="protein sequence ID" value="SQF41149.1"/>
    <property type="molecule type" value="Genomic_DNA"/>
</dbReference>
<reference evidence="6 7" key="1">
    <citation type="submission" date="2018-06" db="EMBL/GenBank/DDBJ databases">
        <authorList>
            <consortium name="Pathogen Informatics"/>
            <person name="Doyle S."/>
        </authorList>
    </citation>
    <scope>NUCLEOTIDE SEQUENCE [LARGE SCALE GENOMIC DNA]</scope>
    <source>
        <strain evidence="6 7">NCTC12278</strain>
    </source>
</reference>
<feature type="domain" description="PTS EIIB type-2" evidence="4">
    <location>
        <begin position="383"/>
        <end position="471"/>
    </location>
</feature>
<dbReference type="Proteomes" id="UP000249495">
    <property type="component" value="Chromosome 1"/>
</dbReference>
<dbReference type="InterPro" id="IPR013196">
    <property type="entry name" value="HTH_11"/>
</dbReference>
<dbReference type="GO" id="GO:0006355">
    <property type="term" value="P:regulation of DNA-templated transcription"/>
    <property type="evidence" value="ECO:0007669"/>
    <property type="project" value="InterPro"/>
</dbReference>
<dbReference type="PANTHER" id="PTHR30185">
    <property type="entry name" value="CRYPTIC BETA-GLUCOSIDE BGL OPERON ANTITERMINATOR"/>
    <property type="match status" value="1"/>
</dbReference>
<dbReference type="KEGG" id="sfer:NCTC12278_01747"/>
<evidence type="ECO:0000256" key="2">
    <source>
        <dbReference type="ARBA" id="ARBA00022737"/>
    </source>
</evidence>
<keyword evidence="2" id="KW-0677">Repeat</keyword>
<keyword evidence="7" id="KW-1185">Reference proteome</keyword>
<dbReference type="Pfam" id="PF08279">
    <property type="entry name" value="HTH_11"/>
    <property type="match status" value="1"/>
</dbReference>
<dbReference type="OrthoDB" id="95158at2"/>
<dbReference type="AlphaFoldDB" id="A0A2X3W1M5"/>
<evidence type="ECO:0000313" key="6">
    <source>
        <dbReference type="EMBL" id="SQF41149.1"/>
    </source>
</evidence>
<dbReference type="InterPro" id="IPR036388">
    <property type="entry name" value="WH-like_DNA-bd_sf"/>
</dbReference>
<dbReference type="Pfam" id="PF00359">
    <property type="entry name" value="PTS_EIIA_2"/>
    <property type="match status" value="1"/>
</dbReference>
<dbReference type="Gene3D" id="3.40.50.2300">
    <property type="match status" value="1"/>
</dbReference>
<dbReference type="STRING" id="1123303.GCA_000372425_01257"/>
<evidence type="ECO:0000259" key="3">
    <source>
        <dbReference type="PROSITE" id="PS51094"/>
    </source>
</evidence>
<evidence type="ECO:0000259" key="5">
    <source>
        <dbReference type="PROSITE" id="PS51372"/>
    </source>
</evidence>
<evidence type="ECO:0000256" key="1">
    <source>
        <dbReference type="ARBA" id="ARBA00022679"/>
    </source>
</evidence>
<dbReference type="Gene3D" id="1.10.1790.10">
    <property type="entry name" value="PRD domain"/>
    <property type="match status" value="1"/>
</dbReference>
<keyword evidence="1" id="KW-0808">Transferase</keyword>
<dbReference type="InterPro" id="IPR036095">
    <property type="entry name" value="PTS_EIIB-like_sf"/>
</dbReference>
<dbReference type="SUPFAM" id="SSF63520">
    <property type="entry name" value="PTS-regulatory domain, PRD"/>
    <property type="match status" value="1"/>
</dbReference>
<evidence type="ECO:0000313" key="7">
    <source>
        <dbReference type="Proteomes" id="UP000249495"/>
    </source>
</evidence>
<evidence type="ECO:0000259" key="4">
    <source>
        <dbReference type="PROSITE" id="PS51099"/>
    </source>
</evidence>
<dbReference type="InterPro" id="IPR002178">
    <property type="entry name" value="PTS_EIIA_type-2_dom"/>
</dbReference>
<dbReference type="CDD" id="cd05568">
    <property type="entry name" value="PTS_IIB_bgl_like"/>
    <property type="match status" value="1"/>
</dbReference>
<dbReference type="InterPro" id="IPR016152">
    <property type="entry name" value="PTrfase/Anion_transptr"/>
</dbReference>
<feature type="domain" description="PTS EIIA type-2" evidence="3">
    <location>
        <begin position="473"/>
        <end position="617"/>
    </location>
</feature>
<dbReference type="PROSITE" id="PS51372">
    <property type="entry name" value="PRD_2"/>
    <property type="match status" value="1"/>
</dbReference>
<dbReference type="Gene3D" id="3.40.930.10">
    <property type="entry name" value="Mannitol-specific EII, Chain A"/>
    <property type="match status" value="1"/>
</dbReference>
<dbReference type="PANTHER" id="PTHR30185:SF13">
    <property type="entry name" value="LICABCH OPERON REGULATOR-RELATED"/>
    <property type="match status" value="1"/>
</dbReference>
<proteinExistence type="predicted"/>
<dbReference type="InterPro" id="IPR011608">
    <property type="entry name" value="PRD"/>
</dbReference>
<dbReference type="SUPFAM" id="SSF52794">
    <property type="entry name" value="PTS system IIB component-like"/>
    <property type="match status" value="1"/>
</dbReference>
<sequence>MTQIDRWYQILNQLQMMPEKAKKELQTELGISRQTLDTSIEQLNDLLKDVAKVDEQESRLRLIVSDYEHFEDVLLGSLKKESDFNAPSKRISYILKRLIDADESLLIDDLADEMMVSRGTINKDLKVAKEIANRYDIAIIGRPNKGLRAEGSEFNKRLLYINQVYDYFEVDNVSETLVAVVTSLSKLYHLPRHTQILLLKTLSTMIGRLSAKQFLDQINLPLAIVGQANPLLEDILYCLESDLEMTLSQAERDFLSLSLNLQYHQGLQGEGLSEERLQTIYQKIMSQIHQEVIVTFNEEELFKELEEHLKFMINRLIFRNQISDIFQGELRDKYPFAYRLSEISAKVLEAQLGVKVDETEISYLALYFEMFLKGAEVEEAIKPKIAVVCNTGRGTANMIQQQLRKVLGDHVEIDQYAEETFNLQTVKDYFAVFTTFPLRFQQEEVPVIHLTHLFNENWLMEEWQKVQRHHQKQMDKTKALLMRLGPQDSYEAYLQQMIDSLENLQFVDVDFRYRIFEREARQTSLFGQNIAFPHTINKGSPDIVLGLGLLEEPLWIEGESLEFIFLLAIPEVLGDGMEEDLLDVYDVIFKFSNDTQMKDTLRNIPDQDRLIEWLKEGKVLQ</sequence>
<dbReference type="Pfam" id="PF00874">
    <property type="entry name" value="PRD"/>
    <property type="match status" value="1"/>
</dbReference>
<name>A0A2X3W1M5_9STRE</name>
<dbReference type="InterPro" id="IPR036634">
    <property type="entry name" value="PRD_sf"/>
</dbReference>
<dbReference type="RefSeq" id="WP_018030579.1">
    <property type="nucleotide sequence ID" value="NZ_LS483343.1"/>
</dbReference>
<feature type="domain" description="PRD" evidence="5">
    <location>
        <begin position="272"/>
        <end position="378"/>
    </location>
</feature>
<gene>
    <name evidence="6" type="primary">licR_2</name>
    <name evidence="6" type="ORF">NCTC12278_01747</name>
</gene>
<protein>
    <submittedName>
        <fullName evidence="6">Transcription antiterminator</fullName>
    </submittedName>
</protein>
<dbReference type="InterPro" id="IPR050661">
    <property type="entry name" value="BglG_antiterminators"/>
</dbReference>
<dbReference type="GO" id="GO:0009401">
    <property type="term" value="P:phosphoenolpyruvate-dependent sugar phosphotransferase system"/>
    <property type="evidence" value="ECO:0007669"/>
    <property type="project" value="InterPro"/>
</dbReference>
<dbReference type="SUPFAM" id="SSF55804">
    <property type="entry name" value="Phoshotransferase/anion transport protein"/>
    <property type="match status" value="1"/>
</dbReference>
<dbReference type="GO" id="GO:0008982">
    <property type="term" value="F:protein-N(PI)-phosphohistidine-sugar phosphotransferase activity"/>
    <property type="evidence" value="ECO:0007669"/>
    <property type="project" value="InterPro"/>
</dbReference>